<dbReference type="EMBL" id="JBHSFU010000015">
    <property type="protein sequence ID" value="MFC4560194.1"/>
    <property type="molecule type" value="Genomic_DNA"/>
</dbReference>
<feature type="transmembrane region" description="Helical" evidence="1">
    <location>
        <begin position="46"/>
        <end position="64"/>
    </location>
</feature>
<gene>
    <name evidence="2" type="ORF">ACFO3D_18725</name>
</gene>
<feature type="transmembrane region" description="Helical" evidence="1">
    <location>
        <begin position="70"/>
        <end position="91"/>
    </location>
</feature>
<organism evidence="2 3">
    <name type="scientific">Virgibacillus kekensis</name>
    <dbReference type="NCBI Taxonomy" id="202261"/>
    <lineage>
        <taxon>Bacteria</taxon>
        <taxon>Bacillati</taxon>
        <taxon>Bacillota</taxon>
        <taxon>Bacilli</taxon>
        <taxon>Bacillales</taxon>
        <taxon>Bacillaceae</taxon>
        <taxon>Virgibacillus</taxon>
    </lineage>
</organism>
<keyword evidence="1" id="KW-0472">Membrane</keyword>
<dbReference type="NCBIfam" id="TIGR04104">
    <property type="entry name" value="cxxc_20_cxxc"/>
    <property type="match status" value="1"/>
</dbReference>
<reference evidence="3" key="1">
    <citation type="journal article" date="2019" name="Int. J. Syst. Evol. Microbiol.">
        <title>The Global Catalogue of Microorganisms (GCM) 10K type strain sequencing project: providing services to taxonomists for standard genome sequencing and annotation.</title>
        <authorList>
            <consortium name="The Broad Institute Genomics Platform"/>
            <consortium name="The Broad Institute Genome Sequencing Center for Infectious Disease"/>
            <person name="Wu L."/>
            <person name="Ma J."/>
        </authorList>
    </citation>
    <scope>NUCLEOTIDE SEQUENCE [LARGE SCALE GENOMIC DNA]</scope>
    <source>
        <strain evidence="3">CGMCC 4.7426</strain>
    </source>
</reference>
<name>A0ABV9DQX1_9BACI</name>
<comment type="caution">
    <text evidence="2">The sequence shown here is derived from an EMBL/GenBank/DDBJ whole genome shotgun (WGS) entry which is preliminary data.</text>
</comment>
<evidence type="ECO:0000256" key="1">
    <source>
        <dbReference type="SAM" id="Phobius"/>
    </source>
</evidence>
<proteinExistence type="predicted"/>
<keyword evidence="1" id="KW-1133">Transmembrane helix</keyword>
<accession>A0ABV9DQX1</accession>
<dbReference type="Proteomes" id="UP001595989">
    <property type="component" value="Unassembled WGS sequence"/>
</dbReference>
<evidence type="ECO:0000313" key="2">
    <source>
        <dbReference type="EMBL" id="MFC4560194.1"/>
    </source>
</evidence>
<dbReference type="InterPro" id="IPR026369">
    <property type="entry name" value="CxxC_20_CxxC"/>
</dbReference>
<evidence type="ECO:0000313" key="3">
    <source>
        <dbReference type="Proteomes" id="UP001595989"/>
    </source>
</evidence>
<keyword evidence="3" id="KW-1185">Reference proteome</keyword>
<keyword evidence="1" id="KW-0812">Transmembrane</keyword>
<protein>
    <submittedName>
        <fullName evidence="2">TIGR04104 family putative zinc finger protein</fullName>
    </submittedName>
</protein>
<sequence length="102" mass="11820">MPTCQNCDQKWSWEQTCKKSFTLDTRMTCPYCGVKQYASLRTRKKTTLITLTTLSVTTFGNLFFGPSLVFVFILLGSIPLLVSLYPFWLELSNKEEFPMMKK</sequence>
<dbReference type="RefSeq" id="WP_390299855.1">
    <property type="nucleotide sequence ID" value="NZ_JBHSFU010000015.1"/>
</dbReference>